<dbReference type="AlphaFoldDB" id="A0A0P6VYA4"/>
<dbReference type="GO" id="GO:0009307">
    <property type="term" value="P:DNA restriction-modification system"/>
    <property type="evidence" value="ECO:0007669"/>
    <property type="project" value="UniProtKB-KW"/>
</dbReference>
<dbReference type="InterPro" id="IPR044946">
    <property type="entry name" value="Restrct_endonuc_typeI_TRD_sf"/>
</dbReference>
<evidence type="ECO:0000256" key="1">
    <source>
        <dbReference type="ARBA" id="ARBA00010923"/>
    </source>
</evidence>
<dbReference type="PATRIC" id="fig|218284.4.peg.2533"/>
<protein>
    <recommendedName>
        <fullName evidence="4">Type I restriction modification DNA specificity domain-containing protein</fullName>
    </recommendedName>
</protein>
<evidence type="ECO:0000313" key="5">
    <source>
        <dbReference type="EMBL" id="KPL57845.1"/>
    </source>
</evidence>
<dbReference type="PANTHER" id="PTHR30408">
    <property type="entry name" value="TYPE-1 RESTRICTION ENZYME ECOKI SPECIFICITY PROTEIN"/>
    <property type="match status" value="1"/>
</dbReference>
<sequence>MSKKYIGEINIPVPPLEYQLKVVNILNEAKSLIDKRKVQVEVLDQLTQSVFLEMFGDPLRNTKQWTLLEFSDICDTRLGKMLDKKKQKGQNTRPYLANRNVKWGHFILDDLPQMDFLDEELETLSLKKGDLLICEGGEVGRTAIWEWDNKSIYFQKALHRARIKNNLATPEYLQSVMQYFAGNGGFKDFTSKATIAHLTGVKLKRIPIPNPPLNKQQEFTAIVHRIRQEKSLLLTTLRELENLFNSIMQRAFKGELSIQEKILKTK</sequence>
<reference evidence="5 6" key="1">
    <citation type="submission" date="2015-08" db="EMBL/GenBank/DDBJ databases">
        <title>Draft Genome Sequence of Bacillus vietnamensis UCD-SED5.</title>
        <authorList>
            <person name="Lee R.D."/>
            <person name="Jospin G."/>
            <person name="Lang J.M."/>
            <person name="Coil D.A."/>
            <person name="Eisen J.A."/>
        </authorList>
    </citation>
    <scope>NUCLEOTIDE SEQUENCE [LARGE SCALE GENOMIC DNA]</scope>
    <source>
        <strain evidence="5 6">UCD-SED5</strain>
    </source>
</reference>
<dbReference type="CDD" id="cd17253">
    <property type="entry name" value="RMtype1_S_Eco933I-TRD2-CR2_like"/>
    <property type="match status" value="1"/>
</dbReference>
<gene>
    <name evidence="5" type="ORF">AM506_19915</name>
</gene>
<evidence type="ECO:0000256" key="2">
    <source>
        <dbReference type="ARBA" id="ARBA00022747"/>
    </source>
</evidence>
<dbReference type="Pfam" id="PF01420">
    <property type="entry name" value="Methylase_S"/>
    <property type="match status" value="1"/>
</dbReference>
<dbReference type="EMBL" id="LIXZ01000025">
    <property type="protein sequence ID" value="KPL57845.1"/>
    <property type="molecule type" value="Genomic_DNA"/>
</dbReference>
<dbReference type="Gene3D" id="3.90.220.20">
    <property type="entry name" value="DNA methylase specificity domains"/>
    <property type="match status" value="2"/>
</dbReference>
<dbReference type="InterPro" id="IPR052021">
    <property type="entry name" value="Type-I_RS_S_subunit"/>
</dbReference>
<proteinExistence type="inferred from homology"/>
<evidence type="ECO:0000259" key="4">
    <source>
        <dbReference type="Pfam" id="PF01420"/>
    </source>
</evidence>
<dbReference type="Proteomes" id="UP000050398">
    <property type="component" value="Unassembled WGS sequence"/>
</dbReference>
<evidence type="ECO:0000313" key="6">
    <source>
        <dbReference type="Proteomes" id="UP000050398"/>
    </source>
</evidence>
<keyword evidence="2" id="KW-0680">Restriction system</keyword>
<dbReference type="PANTHER" id="PTHR30408:SF12">
    <property type="entry name" value="TYPE I RESTRICTION ENZYME MJAVIII SPECIFICITY SUBUNIT"/>
    <property type="match status" value="1"/>
</dbReference>
<feature type="domain" description="Type I restriction modification DNA specificity" evidence="4">
    <location>
        <begin position="63"/>
        <end position="232"/>
    </location>
</feature>
<dbReference type="REBASE" id="133034">
    <property type="entry name" value="S1.BviSED5ORF19920P"/>
</dbReference>
<accession>A0A0P6VYA4</accession>
<dbReference type="InterPro" id="IPR000055">
    <property type="entry name" value="Restrct_endonuc_typeI_TRD"/>
</dbReference>
<dbReference type="SUPFAM" id="SSF116734">
    <property type="entry name" value="DNA methylase specificity domain"/>
    <property type="match status" value="2"/>
</dbReference>
<evidence type="ECO:0000256" key="3">
    <source>
        <dbReference type="ARBA" id="ARBA00023125"/>
    </source>
</evidence>
<name>A0A0P6VYA4_9BACI</name>
<keyword evidence="3" id="KW-0238">DNA-binding</keyword>
<comment type="similarity">
    <text evidence="1">Belongs to the type-I restriction system S methylase family.</text>
</comment>
<dbReference type="GO" id="GO:0003677">
    <property type="term" value="F:DNA binding"/>
    <property type="evidence" value="ECO:0007669"/>
    <property type="project" value="UniProtKB-KW"/>
</dbReference>
<organism evidence="5 6">
    <name type="scientific">Rossellomorea vietnamensis</name>
    <dbReference type="NCBI Taxonomy" id="218284"/>
    <lineage>
        <taxon>Bacteria</taxon>
        <taxon>Bacillati</taxon>
        <taxon>Bacillota</taxon>
        <taxon>Bacilli</taxon>
        <taxon>Bacillales</taxon>
        <taxon>Bacillaceae</taxon>
        <taxon>Rossellomorea</taxon>
    </lineage>
</organism>
<comment type="caution">
    <text evidence="5">The sequence shown here is derived from an EMBL/GenBank/DDBJ whole genome shotgun (WGS) entry which is preliminary data.</text>
</comment>